<dbReference type="RefSeq" id="WP_378161105.1">
    <property type="nucleotide sequence ID" value="NZ_JBHSBU010000001.1"/>
</dbReference>
<sequence>MRVASCIAMSCGLLTTFTALADEKYLFPARGTDLGAGHYWVVDEFSEGPYILDLKIRRWDATTQAWTSRKDGITAAEYQAAPSNDKHLTFGMPLYAPIEGEVISCWRNNPDNPKPGEKLDAVNGSGVNVPKTIFTSGNHMIIKTPGGRAFLVAHMQQGTVPAALCPKHSVYATDVTVRLPSVCPDTGKPSTGFPQDSYIPEGQRPKVKKGQFIGRAGNSGNSTGPHIHIHAVPLSGNNTCPAVAMPFYNAWRQDLASNAPANPGAWEKLNGSAITDSVGNSLILPGIASGSAEVARHGLSASMYQQNAQLIAGSGYRMHWVDAYRFQGQTYYDVIFRPADGTPWAARHGLDGAQYQAEYNAWKDKGYRPIQVETHVEGNEIRYAAIFVKDGGPAVAAYHGLSAAAQAQRHLELTQQGWKPTVISVVSLNGQRYYAGLYEKTAATVVTETNLTAAGYQQAYTTHQQAGRKLVYLNTYDDNGQARFVAIWRSGVQGDGPARHGMTSAEYQTEWSDNTGDGYLTEAVTGYVSNGERRYAAYWRK</sequence>
<accession>A0ABV8MN26</accession>
<keyword evidence="3" id="KW-1185">Reference proteome</keyword>
<name>A0ABV8MN26_9NEIS</name>
<evidence type="ECO:0000313" key="3">
    <source>
        <dbReference type="Proteomes" id="UP001595791"/>
    </source>
</evidence>
<dbReference type="Gene3D" id="2.70.70.10">
    <property type="entry name" value="Glucose Permease (Domain IIA)"/>
    <property type="match status" value="1"/>
</dbReference>
<gene>
    <name evidence="2" type="ORF">ACFOW7_03585</name>
</gene>
<proteinExistence type="predicted"/>
<dbReference type="InterPro" id="IPR011055">
    <property type="entry name" value="Dup_hybrid_motif"/>
</dbReference>
<dbReference type="InterPro" id="IPR049511">
    <property type="entry name" value="PGH-like_rpt"/>
</dbReference>
<feature type="chain" id="PRO_5046831248" description="M23 family metallopeptidase" evidence="1">
    <location>
        <begin position="22"/>
        <end position="541"/>
    </location>
</feature>
<dbReference type="EMBL" id="JBHSBU010000001">
    <property type="protein sequence ID" value="MFC4158437.1"/>
    <property type="molecule type" value="Genomic_DNA"/>
</dbReference>
<dbReference type="Proteomes" id="UP001595791">
    <property type="component" value="Unassembled WGS sequence"/>
</dbReference>
<keyword evidence="1" id="KW-0732">Signal</keyword>
<evidence type="ECO:0000313" key="2">
    <source>
        <dbReference type="EMBL" id="MFC4158437.1"/>
    </source>
</evidence>
<dbReference type="SUPFAM" id="SSF51261">
    <property type="entry name" value="Duplicated hybrid motif"/>
    <property type="match status" value="1"/>
</dbReference>
<dbReference type="CDD" id="cd12797">
    <property type="entry name" value="M23_peptidase"/>
    <property type="match status" value="1"/>
</dbReference>
<feature type="signal peptide" evidence="1">
    <location>
        <begin position="1"/>
        <end position="21"/>
    </location>
</feature>
<organism evidence="2 3">
    <name type="scientific">Chitinimonas lacunae</name>
    <dbReference type="NCBI Taxonomy" id="1963018"/>
    <lineage>
        <taxon>Bacteria</taxon>
        <taxon>Pseudomonadati</taxon>
        <taxon>Pseudomonadota</taxon>
        <taxon>Betaproteobacteria</taxon>
        <taxon>Neisseriales</taxon>
        <taxon>Chitinibacteraceae</taxon>
        <taxon>Chitinimonas</taxon>
    </lineage>
</organism>
<evidence type="ECO:0000256" key="1">
    <source>
        <dbReference type="SAM" id="SignalP"/>
    </source>
</evidence>
<dbReference type="Pfam" id="PF17660">
    <property type="entry name" value="BTRD1"/>
    <property type="match status" value="5"/>
</dbReference>
<protein>
    <recommendedName>
        <fullName evidence="4">M23 family metallopeptidase</fullName>
    </recommendedName>
</protein>
<comment type="caution">
    <text evidence="2">The sequence shown here is derived from an EMBL/GenBank/DDBJ whole genome shotgun (WGS) entry which is preliminary data.</text>
</comment>
<evidence type="ECO:0008006" key="4">
    <source>
        <dbReference type="Google" id="ProtNLM"/>
    </source>
</evidence>
<reference evidence="3" key="1">
    <citation type="journal article" date="2019" name="Int. J. Syst. Evol. Microbiol.">
        <title>The Global Catalogue of Microorganisms (GCM) 10K type strain sequencing project: providing services to taxonomists for standard genome sequencing and annotation.</title>
        <authorList>
            <consortium name="The Broad Institute Genomics Platform"/>
            <consortium name="The Broad Institute Genome Sequencing Center for Infectious Disease"/>
            <person name="Wu L."/>
            <person name="Ma J."/>
        </authorList>
    </citation>
    <scope>NUCLEOTIDE SEQUENCE [LARGE SCALE GENOMIC DNA]</scope>
    <source>
        <strain evidence="3">LMG 29894</strain>
    </source>
</reference>